<feature type="non-terminal residue" evidence="1">
    <location>
        <position position="1"/>
    </location>
</feature>
<protein>
    <submittedName>
        <fullName evidence="1">Uncharacterized protein</fullName>
    </submittedName>
</protein>
<dbReference type="EMBL" id="BKCJ010575956">
    <property type="protein sequence ID" value="GFB20923.1"/>
    <property type="molecule type" value="Genomic_DNA"/>
</dbReference>
<proteinExistence type="predicted"/>
<organism evidence="1">
    <name type="scientific">Tanacetum cinerariifolium</name>
    <name type="common">Dalmatian daisy</name>
    <name type="synonym">Chrysanthemum cinerariifolium</name>
    <dbReference type="NCBI Taxonomy" id="118510"/>
    <lineage>
        <taxon>Eukaryota</taxon>
        <taxon>Viridiplantae</taxon>
        <taxon>Streptophyta</taxon>
        <taxon>Embryophyta</taxon>
        <taxon>Tracheophyta</taxon>
        <taxon>Spermatophyta</taxon>
        <taxon>Magnoliopsida</taxon>
        <taxon>eudicotyledons</taxon>
        <taxon>Gunneridae</taxon>
        <taxon>Pentapetalae</taxon>
        <taxon>asterids</taxon>
        <taxon>campanulids</taxon>
        <taxon>Asterales</taxon>
        <taxon>Asteraceae</taxon>
        <taxon>Asteroideae</taxon>
        <taxon>Anthemideae</taxon>
        <taxon>Anthemidinae</taxon>
        <taxon>Tanacetum</taxon>
    </lineage>
</organism>
<comment type="caution">
    <text evidence="1">The sequence shown here is derived from an EMBL/GenBank/DDBJ whole genome shotgun (WGS) entry which is preliminary data.</text>
</comment>
<reference evidence="1" key="1">
    <citation type="journal article" date="2019" name="Sci. Rep.">
        <title>Draft genome of Tanacetum cinerariifolium, the natural source of mosquito coil.</title>
        <authorList>
            <person name="Yamashiro T."/>
            <person name="Shiraishi A."/>
            <person name="Satake H."/>
            <person name="Nakayama K."/>
        </authorList>
    </citation>
    <scope>NUCLEOTIDE SEQUENCE</scope>
</reference>
<sequence length="77" mass="8597">SQIPDNSRKGVGFVSYNGVLPPPTGLFSPLKLDLSNSSLEEFEQPKFESYRPKTNMSVSENISIDVKESPDAHWLRS</sequence>
<dbReference type="AlphaFoldDB" id="A0A699L2U4"/>
<gene>
    <name evidence="1" type="ORF">Tci_692894</name>
</gene>
<evidence type="ECO:0000313" key="1">
    <source>
        <dbReference type="EMBL" id="GFB20923.1"/>
    </source>
</evidence>
<name>A0A699L2U4_TANCI</name>
<accession>A0A699L2U4</accession>